<dbReference type="SUPFAM" id="SSF56784">
    <property type="entry name" value="HAD-like"/>
    <property type="match status" value="1"/>
</dbReference>
<evidence type="ECO:0000256" key="10">
    <source>
        <dbReference type="ARBA" id="ARBA00023299"/>
    </source>
</evidence>
<evidence type="ECO:0000256" key="7">
    <source>
        <dbReference type="ARBA" id="ARBA00022723"/>
    </source>
</evidence>
<evidence type="ECO:0000256" key="8">
    <source>
        <dbReference type="ARBA" id="ARBA00022801"/>
    </source>
</evidence>
<keyword evidence="17" id="KW-1185">Reference proteome</keyword>
<dbReference type="CDD" id="cd07500">
    <property type="entry name" value="HAD_PSP"/>
    <property type="match status" value="1"/>
</dbReference>
<dbReference type="GO" id="GO:0005737">
    <property type="term" value="C:cytoplasm"/>
    <property type="evidence" value="ECO:0007669"/>
    <property type="project" value="TreeGrafter"/>
</dbReference>
<dbReference type="RefSeq" id="WP_093268255.1">
    <property type="nucleotide sequence ID" value="NZ_FNDD01000001.1"/>
</dbReference>
<dbReference type="Pfam" id="PF00702">
    <property type="entry name" value="Hydrolase"/>
    <property type="match status" value="1"/>
</dbReference>
<dbReference type="EC" id="3.1.3.3" evidence="4"/>
<organism evidence="16 17">
    <name type="scientific">Vibrio xiamenensis</name>
    <dbReference type="NCBI Taxonomy" id="861298"/>
    <lineage>
        <taxon>Bacteria</taxon>
        <taxon>Pseudomonadati</taxon>
        <taxon>Pseudomonadota</taxon>
        <taxon>Gammaproteobacteria</taxon>
        <taxon>Vibrionales</taxon>
        <taxon>Vibrionaceae</taxon>
        <taxon>Vibrio</taxon>
    </lineage>
</organism>
<dbReference type="InterPro" id="IPR023214">
    <property type="entry name" value="HAD_sf"/>
</dbReference>
<dbReference type="NCBIfam" id="TIGR00338">
    <property type="entry name" value="serB"/>
    <property type="match status" value="1"/>
</dbReference>
<name>A0A1G7W1Y6_9VIBR</name>
<comment type="similarity">
    <text evidence="3">Belongs to the HAD-like hydrolase superfamily. SerB family.</text>
</comment>
<dbReference type="Proteomes" id="UP000198854">
    <property type="component" value="Unassembled WGS sequence"/>
</dbReference>
<dbReference type="Gene3D" id="1.10.150.210">
    <property type="entry name" value="Phosphoserine phosphatase, domain 2"/>
    <property type="match status" value="1"/>
</dbReference>
<dbReference type="GO" id="GO:0006564">
    <property type="term" value="P:L-serine biosynthetic process"/>
    <property type="evidence" value="ECO:0007669"/>
    <property type="project" value="UniProtKB-KW"/>
</dbReference>
<evidence type="ECO:0000256" key="13">
    <source>
        <dbReference type="ARBA" id="ARBA00048523"/>
    </source>
</evidence>
<evidence type="ECO:0000256" key="11">
    <source>
        <dbReference type="ARBA" id="ARBA00031693"/>
    </source>
</evidence>
<dbReference type="PANTHER" id="PTHR43344">
    <property type="entry name" value="PHOSPHOSERINE PHOSPHATASE"/>
    <property type="match status" value="1"/>
</dbReference>
<keyword evidence="9" id="KW-0460">Magnesium</keyword>
<dbReference type="STRING" id="861298.SAMN04488136_101123"/>
<dbReference type="GO" id="GO:0036424">
    <property type="term" value="F:L-phosphoserine phosphatase activity"/>
    <property type="evidence" value="ECO:0007669"/>
    <property type="project" value="InterPro"/>
</dbReference>
<evidence type="ECO:0000256" key="9">
    <source>
        <dbReference type="ARBA" id="ARBA00022842"/>
    </source>
</evidence>
<evidence type="ECO:0000259" key="15">
    <source>
        <dbReference type="Pfam" id="PF18429"/>
    </source>
</evidence>
<proteinExistence type="inferred from homology"/>
<dbReference type="InterPro" id="IPR041449">
    <property type="entry name" value="SerB_N"/>
</dbReference>
<dbReference type="GO" id="GO:0000287">
    <property type="term" value="F:magnesium ion binding"/>
    <property type="evidence" value="ECO:0007669"/>
    <property type="project" value="TreeGrafter"/>
</dbReference>
<protein>
    <recommendedName>
        <fullName evidence="5">Phosphoserine phosphatase</fullName>
        <ecNumber evidence="4">3.1.3.3</ecNumber>
    </recommendedName>
    <alternativeName>
        <fullName evidence="11">O-phosphoserine phosphohydrolase</fullName>
    </alternativeName>
</protein>
<evidence type="ECO:0000256" key="12">
    <source>
        <dbReference type="ARBA" id="ARBA00048138"/>
    </source>
</evidence>
<dbReference type="InterPro" id="IPR050582">
    <property type="entry name" value="HAD-like_SerB"/>
</dbReference>
<dbReference type="NCBIfam" id="NF008350">
    <property type="entry name" value="PRK11133.1"/>
    <property type="match status" value="1"/>
</dbReference>
<keyword evidence="7" id="KW-0479">Metal-binding</keyword>
<evidence type="ECO:0000313" key="16">
    <source>
        <dbReference type="EMBL" id="SDG65888.1"/>
    </source>
</evidence>
<comment type="catalytic activity">
    <reaction evidence="12">
        <text>O-phospho-L-serine + H2O = L-serine + phosphate</text>
        <dbReference type="Rhea" id="RHEA:21208"/>
        <dbReference type="ChEBI" id="CHEBI:15377"/>
        <dbReference type="ChEBI" id="CHEBI:33384"/>
        <dbReference type="ChEBI" id="CHEBI:43474"/>
        <dbReference type="ChEBI" id="CHEBI:57524"/>
        <dbReference type="EC" id="3.1.3.3"/>
    </reaction>
</comment>
<dbReference type="Gene3D" id="3.30.70.2020">
    <property type="match status" value="1"/>
</dbReference>
<gene>
    <name evidence="16" type="ORF">SAMN04488136_101123</name>
</gene>
<evidence type="ECO:0000256" key="3">
    <source>
        <dbReference type="ARBA" id="ARBA00009184"/>
    </source>
</evidence>
<evidence type="ECO:0000256" key="6">
    <source>
        <dbReference type="ARBA" id="ARBA00022605"/>
    </source>
</evidence>
<dbReference type="AlphaFoldDB" id="A0A1G7W1Y6"/>
<feature type="active site" description="Nucleophile" evidence="14">
    <location>
        <position position="111"/>
    </location>
</feature>
<evidence type="ECO:0000313" key="17">
    <source>
        <dbReference type="Proteomes" id="UP000198854"/>
    </source>
</evidence>
<reference evidence="16 17" key="1">
    <citation type="submission" date="2016-10" db="EMBL/GenBank/DDBJ databases">
        <authorList>
            <person name="de Groot N.N."/>
        </authorList>
    </citation>
    <scope>NUCLEOTIDE SEQUENCE [LARGE SCALE GENOMIC DNA]</scope>
    <source>
        <strain evidence="16 17">CGMCC 1.10228</strain>
    </source>
</reference>
<dbReference type="SFLD" id="SFLDG01137">
    <property type="entry name" value="C1.6.1:_Phosphoserine_Phosphat"/>
    <property type="match status" value="1"/>
</dbReference>
<dbReference type="InterPro" id="IPR036412">
    <property type="entry name" value="HAD-like_sf"/>
</dbReference>
<accession>A0A1G7W1Y6</accession>
<evidence type="ECO:0000256" key="2">
    <source>
        <dbReference type="ARBA" id="ARBA00005135"/>
    </source>
</evidence>
<evidence type="ECO:0000256" key="14">
    <source>
        <dbReference type="PIRSR" id="PIRSR604469-1"/>
    </source>
</evidence>
<keyword evidence="6" id="KW-0028">Amino-acid biosynthesis</keyword>
<dbReference type="Gene3D" id="3.40.50.1000">
    <property type="entry name" value="HAD superfamily/HAD-like"/>
    <property type="match status" value="1"/>
</dbReference>
<dbReference type="FunFam" id="3.40.50.1000:FF:000048">
    <property type="entry name" value="Phosphoserine phosphatase"/>
    <property type="match status" value="1"/>
</dbReference>
<dbReference type="Pfam" id="PF18429">
    <property type="entry name" value="DUF5609"/>
    <property type="match status" value="1"/>
</dbReference>
<dbReference type="SFLD" id="SFLDS00003">
    <property type="entry name" value="Haloacid_Dehalogenase"/>
    <property type="match status" value="1"/>
</dbReference>
<keyword evidence="10" id="KW-0718">Serine biosynthesis</keyword>
<feature type="active site" description="Proton donor" evidence="14">
    <location>
        <position position="113"/>
    </location>
</feature>
<dbReference type="SFLD" id="SFLDG01136">
    <property type="entry name" value="C1.6:_Phosphoserine_Phosphatas"/>
    <property type="match status" value="1"/>
</dbReference>
<dbReference type="InterPro" id="IPR004469">
    <property type="entry name" value="PSP"/>
</dbReference>
<dbReference type="FunFam" id="1.10.150.210:FF:000001">
    <property type="entry name" value="Phosphoserine phosphatase"/>
    <property type="match status" value="1"/>
</dbReference>
<dbReference type="EMBL" id="FNDD01000001">
    <property type="protein sequence ID" value="SDG65888.1"/>
    <property type="molecule type" value="Genomic_DNA"/>
</dbReference>
<sequence length="327" mass="36252">MDKLKTLPIRRHTTLLSRLPEILTSTQHQRKNANWIVYGEYLSPRYFEDIDFFLGYFNPIVDSWKVGGYEVALMAGELTPQHEEILKNLQLDYARLTEVPDLSKPGLIVMDMDSTAIQIECIDEIAKLAGVGEEVAAVTERAMQGELDFEQSLRQRVGKLAGADESILETVREVLPFMPDLEVMIATLQQFGWKTAIASGGFTYFSDYLKDTLKLDFAQSNQLDIVDGKLTGKVNGEVVTAQIKADILQALAEQHDIEIHNTIAIGDGANDLVMMKAAGLGIAYRAKPKVEAEAQVAINHVGLGGVVCILSAMLAKHQKLSWQHKPK</sequence>
<dbReference type="NCBIfam" id="TIGR01488">
    <property type="entry name" value="HAD-SF-IB"/>
    <property type="match status" value="1"/>
</dbReference>
<comment type="pathway">
    <text evidence="2">Amino-acid biosynthesis; L-serine biosynthesis; L-serine from 3-phospho-D-glycerate: step 3/3.</text>
</comment>
<dbReference type="UniPathway" id="UPA00135">
    <property type="reaction ID" value="UER00198"/>
</dbReference>
<feature type="domain" description="Phosphoserine phosphatase N-terminal" evidence="15">
    <location>
        <begin position="32"/>
        <end position="95"/>
    </location>
</feature>
<comment type="cofactor">
    <cofactor evidence="1">
        <name>Mg(2+)</name>
        <dbReference type="ChEBI" id="CHEBI:18420"/>
    </cofactor>
</comment>
<evidence type="ECO:0000256" key="4">
    <source>
        <dbReference type="ARBA" id="ARBA00012640"/>
    </source>
</evidence>
<dbReference type="SFLD" id="SFLDF00029">
    <property type="entry name" value="phosphoserine_phosphatase"/>
    <property type="match status" value="1"/>
</dbReference>
<evidence type="ECO:0000256" key="5">
    <source>
        <dbReference type="ARBA" id="ARBA00015196"/>
    </source>
</evidence>
<dbReference type="PANTHER" id="PTHR43344:SF2">
    <property type="entry name" value="PHOSPHOSERINE PHOSPHATASE"/>
    <property type="match status" value="1"/>
</dbReference>
<keyword evidence="8" id="KW-0378">Hydrolase</keyword>
<evidence type="ECO:0000256" key="1">
    <source>
        <dbReference type="ARBA" id="ARBA00001946"/>
    </source>
</evidence>
<dbReference type="OrthoDB" id="9792539at2"/>
<comment type="catalytic activity">
    <reaction evidence="13">
        <text>O-phospho-D-serine + H2O = D-serine + phosphate</text>
        <dbReference type="Rhea" id="RHEA:24873"/>
        <dbReference type="ChEBI" id="CHEBI:15377"/>
        <dbReference type="ChEBI" id="CHEBI:35247"/>
        <dbReference type="ChEBI" id="CHEBI:43474"/>
        <dbReference type="ChEBI" id="CHEBI:58680"/>
        <dbReference type="EC" id="3.1.3.3"/>
    </reaction>
</comment>